<keyword evidence="20" id="KW-0560">Oxidoreductase</keyword>
<feature type="transmembrane region" description="Helical" evidence="17">
    <location>
        <begin position="198"/>
        <end position="224"/>
    </location>
</feature>
<dbReference type="GO" id="GO:0004129">
    <property type="term" value="F:cytochrome-c oxidase activity"/>
    <property type="evidence" value="ECO:0007669"/>
    <property type="project" value="UniProtKB-EC"/>
</dbReference>
<keyword evidence="11 17" id="KW-1133">Transmembrane helix</keyword>
<dbReference type="PANTHER" id="PTHR10422">
    <property type="entry name" value="CYTOCHROME C OXIDASE SUBUNIT 1"/>
    <property type="match status" value="1"/>
</dbReference>
<feature type="region of interest" description="Disordered" evidence="18">
    <location>
        <begin position="1"/>
        <end position="27"/>
    </location>
</feature>
<dbReference type="GO" id="GO:0016491">
    <property type="term" value="F:oxidoreductase activity"/>
    <property type="evidence" value="ECO:0007669"/>
    <property type="project" value="UniProtKB-KW"/>
</dbReference>
<keyword evidence="13 17" id="KW-0186">Copper</keyword>
<evidence type="ECO:0000256" key="2">
    <source>
        <dbReference type="ARBA" id="ARBA00004673"/>
    </source>
</evidence>
<evidence type="ECO:0000259" key="19">
    <source>
        <dbReference type="PROSITE" id="PS50855"/>
    </source>
</evidence>
<keyword evidence="17" id="KW-1003">Cell membrane</keyword>
<evidence type="ECO:0000256" key="1">
    <source>
        <dbReference type="ARBA" id="ARBA00004651"/>
    </source>
</evidence>
<name>A0A1S7Q1Y5_9HYPH</name>
<feature type="transmembrane region" description="Helical" evidence="17">
    <location>
        <begin position="423"/>
        <end position="446"/>
    </location>
</feature>
<evidence type="ECO:0000256" key="14">
    <source>
        <dbReference type="ARBA" id="ARBA00023136"/>
    </source>
</evidence>
<dbReference type="Pfam" id="PF00115">
    <property type="entry name" value="COX1"/>
    <property type="match status" value="1"/>
</dbReference>
<feature type="transmembrane region" description="Helical" evidence="17">
    <location>
        <begin position="149"/>
        <end position="167"/>
    </location>
</feature>
<protein>
    <recommendedName>
        <fullName evidence="17">Cytochrome c oxidase subunit 1</fullName>
        <ecNumber evidence="17">7.1.1.9</ecNumber>
    </recommendedName>
</protein>
<feature type="transmembrane region" description="Helical" evidence="17">
    <location>
        <begin position="236"/>
        <end position="263"/>
    </location>
</feature>
<dbReference type="STRING" id="1183432.AGR3A_Cc390005"/>
<comment type="catalytic activity">
    <reaction evidence="15 17">
        <text>4 Fe(II)-[cytochrome c] + O2 + 8 H(+)(in) = 4 Fe(III)-[cytochrome c] + 2 H2O + 4 H(+)(out)</text>
        <dbReference type="Rhea" id="RHEA:11436"/>
        <dbReference type="Rhea" id="RHEA-COMP:10350"/>
        <dbReference type="Rhea" id="RHEA-COMP:14399"/>
        <dbReference type="ChEBI" id="CHEBI:15377"/>
        <dbReference type="ChEBI" id="CHEBI:15378"/>
        <dbReference type="ChEBI" id="CHEBI:15379"/>
        <dbReference type="ChEBI" id="CHEBI:29033"/>
        <dbReference type="ChEBI" id="CHEBI:29034"/>
        <dbReference type="EC" id="7.1.1.9"/>
    </reaction>
</comment>
<keyword evidence="5 16" id="KW-0349">Heme</keyword>
<keyword evidence="21" id="KW-1185">Reference proteome</keyword>
<dbReference type="PROSITE" id="PS50855">
    <property type="entry name" value="COX1"/>
    <property type="match status" value="1"/>
</dbReference>
<keyword evidence="9" id="KW-1278">Translocase</keyword>
<feature type="transmembrane region" description="Helical" evidence="17">
    <location>
        <begin position="390"/>
        <end position="411"/>
    </location>
</feature>
<evidence type="ECO:0000256" key="13">
    <source>
        <dbReference type="ARBA" id="ARBA00023008"/>
    </source>
</evidence>
<keyword evidence="10 16" id="KW-0249">Electron transport</keyword>
<dbReference type="InterPro" id="IPR023616">
    <property type="entry name" value="Cyt_c_oxase-like_su1_dom"/>
</dbReference>
<dbReference type="GO" id="GO:0046872">
    <property type="term" value="F:metal ion binding"/>
    <property type="evidence" value="ECO:0007669"/>
    <property type="project" value="UniProtKB-KW"/>
</dbReference>
<feature type="transmembrane region" description="Helical" evidence="17">
    <location>
        <begin position="46"/>
        <end position="67"/>
    </location>
</feature>
<dbReference type="PROSITE" id="PS00077">
    <property type="entry name" value="COX1_CUB"/>
    <property type="match status" value="1"/>
</dbReference>
<evidence type="ECO:0000256" key="12">
    <source>
        <dbReference type="ARBA" id="ARBA00023004"/>
    </source>
</evidence>
<dbReference type="InterPro" id="IPR023615">
    <property type="entry name" value="Cyt_c_Oxase_su1_BS"/>
</dbReference>
<evidence type="ECO:0000256" key="18">
    <source>
        <dbReference type="SAM" id="MobiDB-lite"/>
    </source>
</evidence>
<dbReference type="InterPro" id="IPR033944">
    <property type="entry name" value="Cyt_c_oxase_su1_dom"/>
</dbReference>
<organism evidence="20 21">
    <name type="scientific">Agrobacterium tomkonis CFBP 6623</name>
    <dbReference type="NCBI Taxonomy" id="1183432"/>
    <lineage>
        <taxon>Bacteria</taxon>
        <taxon>Pseudomonadati</taxon>
        <taxon>Pseudomonadota</taxon>
        <taxon>Alphaproteobacteria</taxon>
        <taxon>Hyphomicrobiales</taxon>
        <taxon>Rhizobiaceae</taxon>
        <taxon>Rhizobium/Agrobacterium group</taxon>
        <taxon>Agrobacterium</taxon>
        <taxon>Agrobacterium tumefaciens complex</taxon>
    </lineage>
</organism>
<dbReference type="GO" id="GO:0045277">
    <property type="term" value="C:respiratory chain complex IV"/>
    <property type="evidence" value="ECO:0007669"/>
    <property type="project" value="InterPro"/>
</dbReference>
<reference evidence="21" key="1">
    <citation type="submission" date="2016-01" db="EMBL/GenBank/DDBJ databases">
        <authorList>
            <person name="Regsiter A."/>
            <person name="william w."/>
        </authorList>
    </citation>
    <scope>NUCLEOTIDE SEQUENCE [LARGE SCALE GENOMIC DNA]</scope>
    <source>
        <strain evidence="21">CFBP 6623</strain>
    </source>
</reference>
<feature type="transmembrane region" description="Helical" evidence="17">
    <location>
        <begin position="108"/>
        <end position="128"/>
    </location>
</feature>
<dbReference type="EC" id="7.1.1.9" evidence="17"/>
<evidence type="ECO:0000256" key="5">
    <source>
        <dbReference type="ARBA" id="ARBA00022617"/>
    </source>
</evidence>
<dbReference type="FunFam" id="1.20.210.10:FF:000004">
    <property type="entry name" value="Cytochrome c oxidase subunit 1"/>
    <property type="match status" value="1"/>
</dbReference>
<feature type="transmembrane region" description="Helical" evidence="17">
    <location>
        <begin position="319"/>
        <end position="341"/>
    </location>
</feature>
<comment type="pathway">
    <text evidence="2 17">Energy metabolism; oxidative phosphorylation.</text>
</comment>
<dbReference type="EMBL" id="FBWK01000033">
    <property type="protein sequence ID" value="CUX30119.1"/>
    <property type="molecule type" value="Genomic_DNA"/>
</dbReference>
<dbReference type="Proteomes" id="UP000191988">
    <property type="component" value="Unassembled WGS sequence"/>
</dbReference>
<evidence type="ECO:0000256" key="10">
    <source>
        <dbReference type="ARBA" id="ARBA00022982"/>
    </source>
</evidence>
<dbReference type="InterPro" id="IPR014241">
    <property type="entry name" value="Cyt_c_oxidase_su1_bac"/>
</dbReference>
<dbReference type="AlphaFoldDB" id="A0A1S7Q1Y5"/>
<dbReference type="GO" id="GO:0015990">
    <property type="term" value="P:electron transport coupled proton transport"/>
    <property type="evidence" value="ECO:0007669"/>
    <property type="project" value="InterPro"/>
</dbReference>
<feature type="transmembrane region" description="Helical" evidence="17">
    <location>
        <begin position="356"/>
        <end position="378"/>
    </location>
</feature>
<evidence type="ECO:0000256" key="6">
    <source>
        <dbReference type="ARBA" id="ARBA00022660"/>
    </source>
</evidence>
<accession>A0A1S7Q1Y5</accession>
<evidence type="ECO:0000256" key="3">
    <source>
        <dbReference type="ARBA" id="ARBA00009578"/>
    </source>
</evidence>
<evidence type="ECO:0000256" key="16">
    <source>
        <dbReference type="RuleBase" id="RU000370"/>
    </source>
</evidence>
<evidence type="ECO:0000256" key="17">
    <source>
        <dbReference type="RuleBase" id="RU363061"/>
    </source>
</evidence>
<comment type="similarity">
    <text evidence="3 16">Belongs to the heme-copper respiratory oxidase family.</text>
</comment>
<feature type="compositionally biased region" description="Basic and acidic residues" evidence="18">
    <location>
        <begin position="1"/>
        <end position="25"/>
    </location>
</feature>
<dbReference type="Gene3D" id="1.20.210.10">
    <property type="entry name" value="Cytochrome c oxidase-like, subunit I domain"/>
    <property type="match status" value="1"/>
</dbReference>
<dbReference type="InterPro" id="IPR036927">
    <property type="entry name" value="Cyt_c_oxase-like_su1_sf"/>
</dbReference>
<dbReference type="PRINTS" id="PR01165">
    <property type="entry name" value="CYCOXIDASEI"/>
</dbReference>
<dbReference type="GO" id="GO:0020037">
    <property type="term" value="F:heme binding"/>
    <property type="evidence" value="ECO:0007669"/>
    <property type="project" value="InterPro"/>
</dbReference>
<dbReference type="SUPFAM" id="SSF81442">
    <property type="entry name" value="Cytochrome c oxidase subunit I-like"/>
    <property type="match status" value="1"/>
</dbReference>
<keyword evidence="7 16" id="KW-0812">Transmembrane</keyword>
<dbReference type="NCBIfam" id="TIGR02891">
    <property type="entry name" value="CtaD_CoxA"/>
    <property type="match status" value="1"/>
</dbReference>
<keyword evidence="14 17" id="KW-0472">Membrane</keyword>
<feature type="transmembrane region" description="Helical" evidence="17">
    <location>
        <begin position="283"/>
        <end position="307"/>
    </location>
</feature>
<feature type="transmembrane region" description="Helical" evidence="17">
    <location>
        <begin position="466"/>
        <end position="488"/>
    </location>
</feature>
<feature type="domain" description="Cytochrome oxidase subunit I profile" evidence="19">
    <location>
        <begin position="37"/>
        <end position="566"/>
    </location>
</feature>
<evidence type="ECO:0000256" key="11">
    <source>
        <dbReference type="ARBA" id="ARBA00022989"/>
    </source>
</evidence>
<comment type="function">
    <text evidence="17">Cytochrome c oxidase is the component of the respiratory chain that catalyzes the reduction of oxygen to water. Subunits 1-3 form the functional core of the enzyme complex. CO I is the catalytic subunit of the enzyme. Electrons originating in cytochrome c are transferred via the copper A center of subunit 2 and heme A of subunit 1 to the bimetallic center formed by heme A3 and copper B.</text>
</comment>
<keyword evidence="4 16" id="KW-0813">Transport</keyword>
<dbReference type="PANTHER" id="PTHR10422:SF18">
    <property type="entry name" value="CYTOCHROME C OXIDASE SUBUNIT 1"/>
    <property type="match status" value="1"/>
</dbReference>
<evidence type="ECO:0000313" key="20">
    <source>
        <dbReference type="EMBL" id="CUX30119.1"/>
    </source>
</evidence>
<dbReference type="GO" id="GO:0022904">
    <property type="term" value="P:respiratory electron transport chain"/>
    <property type="evidence" value="ECO:0007669"/>
    <property type="project" value="TreeGrafter"/>
</dbReference>
<evidence type="ECO:0000256" key="9">
    <source>
        <dbReference type="ARBA" id="ARBA00022967"/>
    </source>
</evidence>
<evidence type="ECO:0000256" key="8">
    <source>
        <dbReference type="ARBA" id="ARBA00022723"/>
    </source>
</evidence>
<dbReference type="RefSeq" id="WP_046798505.1">
    <property type="nucleotide sequence ID" value="NZ_LT009723.1"/>
</dbReference>
<evidence type="ECO:0000256" key="4">
    <source>
        <dbReference type="ARBA" id="ARBA00022448"/>
    </source>
</evidence>
<dbReference type="GO" id="GO:0006119">
    <property type="term" value="P:oxidative phosphorylation"/>
    <property type="evidence" value="ECO:0007669"/>
    <property type="project" value="UniProtKB-UniPathway"/>
</dbReference>
<feature type="transmembrane region" description="Helical" evidence="17">
    <location>
        <begin position="508"/>
        <end position="528"/>
    </location>
</feature>
<keyword evidence="8 17" id="KW-0479">Metal-binding</keyword>
<dbReference type="GO" id="GO:0005886">
    <property type="term" value="C:plasma membrane"/>
    <property type="evidence" value="ECO:0007669"/>
    <property type="project" value="UniProtKB-SubCell"/>
</dbReference>
<proteinExistence type="inferred from homology"/>
<dbReference type="InterPro" id="IPR000883">
    <property type="entry name" value="Cyt_C_Oxase_1"/>
</dbReference>
<sequence>MAGPSAHDDHHSHGQDAHAHDDHSHDHSHKPGFFARWFLSTNHKDIGTLYLIFAIMAGIIGGGLSVVMRMELQEPGIQIFHGLASMVYGFEGDAAIDGGKHMFNVFTTAHALIMIFFMVMPAMIGGFANWMIPIMIGAPDMAFPRLNNISFWLIVPAFILLLLSLFVEGPAGAYGVGGGWTMYPPLSTSGMPGPAVDLAIFSLHVAGASSILGAINFITTILNMRAPGMTLHKMPLFAWSVLVTAFLLLLSLPVLAGGITMLLTDRNFGTAFFSPEGGGDPILYQHLFWFFGHPEVYILILPGFGIISHIISTFSKKPVFGYLGMAYAMVAIGAVGFIVWAHHMYTVGLSLEAQRYFVFATMVIAVPTGIKIFSWIATMWGGSLTFSTPMIWAIGFIFLFTVGGVTGVQLANAGLDRSLHDTYYVVAHFHYVLSLGAVFAIFAGWYYWFPKITGYMYSEFIGKLHFWVMFVGVNLIFFPQHFLGLAGMPRRYIDYPDAYAGWNLVSSYGSYISAVAVGIFLFGVWEAFAKKRIAGNNPWGEGATTLEWQLSSPPPYHQWEQLPRIR</sequence>
<evidence type="ECO:0000256" key="15">
    <source>
        <dbReference type="ARBA" id="ARBA00047816"/>
    </source>
</evidence>
<keyword evidence="12 17" id="KW-0408">Iron</keyword>
<dbReference type="UniPathway" id="UPA00705"/>
<evidence type="ECO:0000256" key="7">
    <source>
        <dbReference type="ARBA" id="ARBA00022692"/>
    </source>
</evidence>
<dbReference type="CDD" id="cd01663">
    <property type="entry name" value="Cyt_c_Oxidase_I"/>
    <property type="match status" value="1"/>
</dbReference>
<comment type="subcellular location">
    <subcellularLocation>
        <location evidence="1 17">Cell membrane</location>
        <topology evidence="1 17">Multi-pass membrane protein</topology>
    </subcellularLocation>
</comment>
<evidence type="ECO:0000313" key="21">
    <source>
        <dbReference type="Proteomes" id="UP000191988"/>
    </source>
</evidence>
<gene>
    <name evidence="20" type="primary">coxA</name>
    <name evidence="20" type="ORF">AGR3A_Cc390005</name>
</gene>
<keyword evidence="6 16" id="KW-0679">Respiratory chain</keyword>